<sequence>MSNSFFVFALADRIGLEILSGYVTACLASDQPANVSNSWNDRKYNASRCDLEYGSIPLESLRSYHLYIQYFANIFAADESSEHVFLKIEPMLPNE</sequence>
<reference evidence="1 2" key="1">
    <citation type="submission" date="2012-10" db="EMBL/GenBank/DDBJ databases">
        <authorList>
            <person name="Harkins D.M."/>
            <person name="Durkin A.S."/>
            <person name="Brinkac L.M."/>
            <person name="Haft D.H."/>
            <person name="Selengut J.D."/>
            <person name="Sanka R."/>
            <person name="DePew J."/>
            <person name="Purushe J."/>
            <person name="Whelen A.C."/>
            <person name="Vinetz J.M."/>
            <person name="Sutton G.G."/>
            <person name="Nierman W.C."/>
            <person name="Fouts D.E."/>
        </authorList>
    </citation>
    <scope>NUCLEOTIDE SEQUENCE [LARGE SCALE GENOMIC DNA]</scope>
    <source>
        <strain evidence="1 2">2006001853</strain>
    </source>
</reference>
<accession>A0A828YXK6</accession>
<dbReference type="EMBL" id="AFLV02000058">
    <property type="protein sequence ID" value="EKR63552.1"/>
    <property type="molecule type" value="Genomic_DNA"/>
</dbReference>
<gene>
    <name evidence="1" type="ORF">LEP1GSC036_4267</name>
</gene>
<proteinExistence type="predicted"/>
<name>A0A828YXK6_9LEPT</name>
<protein>
    <submittedName>
        <fullName evidence="1">Uncharacterized protein</fullName>
    </submittedName>
</protein>
<dbReference type="Proteomes" id="UP000001338">
    <property type="component" value="Unassembled WGS sequence"/>
</dbReference>
<comment type="caution">
    <text evidence="1">The sequence shown here is derived from an EMBL/GenBank/DDBJ whole genome shotgun (WGS) entry which is preliminary data.</text>
</comment>
<dbReference type="AlphaFoldDB" id="A0A828YXK6"/>
<evidence type="ECO:0000313" key="1">
    <source>
        <dbReference type="EMBL" id="EKR63552.1"/>
    </source>
</evidence>
<organism evidence="1 2">
    <name type="scientific">Leptospira weilii str. 2006001853</name>
    <dbReference type="NCBI Taxonomy" id="1001589"/>
    <lineage>
        <taxon>Bacteria</taxon>
        <taxon>Pseudomonadati</taxon>
        <taxon>Spirochaetota</taxon>
        <taxon>Spirochaetia</taxon>
        <taxon>Leptospirales</taxon>
        <taxon>Leptospiraceae</taxon>
        <taxon>Leptospira</taxon>
    </lineage>
</organism>
<dbReference type="RefSeq" id="WP_004500108.1">
    <property type="nucleotide sequence ID" value="NZ_AFLV02000058.1"/>
</dbReference>
<dbReference type="GeneID" id="61113694"/>
<evidence type="ECO:0000313" key="2">
    <source>
        <dbReference type="Proteomes" id="UP000001338"/>
    </source>
</evidence>